<protein>
    <submittedName>
        <fullName evidence="1">Uncharacterized protein</fullName>
    </submittedName>
</protein>
<dbReference type="KEGG" id="pvd:CFBP1590_0618"/>
<reference evidence="1 2" key="1">
    <citation type="submission" date="2017-05" db="EMBL/GenBank/DDBJ databases">
        <authorList>
            <person name="Song R."/>
            <person name="Chenine A.L."/>
            <person name="Ruprecht R.M."/>
        </authorList>
    </citation>
    <scope>NUCLEOTIDE SEQUENCE [LARGE SCALE GENOMIC DNA]</scope>
    <source>
        <strain evidence="1 2">CFBP 1590</strain>
    </source>
</reference>
<evidence type="ECO:0000313" key="2">
    <source>
        <dbReference type="Proteomes" id="UP000196842"/>
    </source>
</evidence>
<evidence type="ECO:0000313" key="1">
    <source>
        <dbReference type="EMBL" id="SMS08204.1"/>
    </source>
</evidence>
<organism evidence="1 2">
    <name type="scientific">Pseudomonas viridiflava</name>
    <name type="common">Phytomonas viridiflava</name>
    <dbReference type="NCBI Taxonomy" id="33069"/>
    <lineage>
        <taxon>Bacteria</taxon>
        <taxon>Pseudomonadati</taxon>
        <taxon>Pseudomonadota</taxon>
        <taxon>Gammaproteobacteria</taxon>
        <taxon>Pseudomonadales</taxon>
        <taxon>Pseudomonadaceae</taxon>
        <taxon>Pseudomonas</taxon>
    </lineage>
</organism>
<sequence>MRPLDAFKVRPTTFDHSLGILLRRESLTGLLLTPSLSILLEASLVRSASNNELHHTIGKIESSPCTVELGNDVRPLLIGIPEAHNLNIRLMSLGLCKPFYRAG</sequence>
<proteinExistence type="predicted"/>
<name>A0A1Y6JEK5_PSEVI</name>
<dbReference type="AlphaFoldDB" id="A0A1Y6JEK5"/>
<dbReference type="Proteomes" id="UP000196842">
    <property type="component" value="Chromosome I"/>
</dbReference>
<accession>A0A1Y6JEK5</accession>
<dbReference type="EMBL" id="LT855380">
    <property type="protein sequence ID" value="SMS08204.1"/>
    <property type="molecule type" value="Genomic_DNA"/>
</dbReference>
<gene>
    <name evidence="1" type="ORF">CFBP1590_0618</name>
</gene>